<evidence type="ECO:0000313" key="3">
    <source>
        <dbReference type="Proteomes" id="UP001304298"/>
    </source>
</evidence>
<sequence length="114" mass="12489">MSLDGLDAAEAEFMAAFARGGKEAMEDLKSTSQDEVPYDQGDLSRSAKVSQVEMSEGWEGAVSYDKPYAAAQHENRDWKHQDGKKAGYLGDPMRANAERYQEHIASAVREAMGG</sequence>
<evidence type="ECO:0000313" key="2">
    <source>
        <dbReference type="EMBL" id="MEA5367714.1"/>
    </source>
</evidence>
<dbReference type="RefSeq" id="WP_323337847.1">
    <property type="nucleotide sequence ID" value="NZ_JAYFSI010000027.1"/>
</dbReference>
<gene>
    <name evidence="2" type="ORF">VA596_49845</name>
</gene>
<comment type="caution">
    <text evidence="2">The sequence shown here is derived from an EMBL/GenBank/DDBJ whole genome shotgun (WGS) entry which is preliminary data.</text>
</comment>
<accession>A0ABU5RPH0</accession>
<proteinExistence type="predicted"/>
<evidence type="ECO:0000256" key="1">
    <source>
        <dbReference type="SAM" id="MobiDB-lite"/>
    </source>
</evidence>
<organism evidence="2 3">
    <name type="scientific">Amycolatopsis heterodermiae</name>
    <dbReference type="NCBI Taxonomy" id="3110235"/>
    <lineage>
        <taxon>Bacteria</taxon>
        <taxon>Bacillati</taxon>
        <taxon>Actinomycetota</taxon>
        <taxon>Actinomycetes</taxon>
        <taxon>Pseudonocardiales</taxon>
        <taxon>Pseudonocardiaceae</taxon>
        <taxon>Amycolatopsis</taxon>
    </lineage>
</organism>
<feature type="region of interest" description="Disordered" evidence="1">
    <location>
        <begin position="24"/>
        <end position="48"/>
    </location>
</feature>
<reference evidence="2 3" key="1">
    <citation type="submission" date="2023-12" db="EMBL/GenBank/DDBJ databases">
        <title>Amycolatopsis sp. V23-08.</title>
        <authorList>
            <person name="Somphong A."/>
        </authorList>
    </citation>
    <scope>NUCLEOTIDE SEQUENCE [LARGE SCALE GENOMIC DNA]</scope>
    <source>
        <strain evidence="2 3">V23-08</strain>
    </source>
</reference>
<keyword evidence="3" id="KW-1185">Reference proteome</keyword>
<name>A0ABU5RPH0_9PSEU</name>
<dbReference type="Proteomes" id="UP001304298">
    <property type="component" value="Unassembled WGS sequence"/>
</dbReference>
<dbReference type="EMBL" id="JAYFSI010000027">
    <property type="protein sequence ID" value="MEA5367714.1"/>
    <property type="molecule type" value="Genomic_DNA"/>
</dbReference>
<protein>
    <submittedName>
        <fullName evidence="2">Minor capsid protein</fullName>
    </submittedName>
</protein>